<evidence type="ECO:0000256" key="1">
    <source>
        <dbReference type="ARBA" id="ARBA00022679"/>
    </source>
</evidence>
<accession>A0A975GJ13</accession>
<proteinExistence type="inferred from homology"/>
<feature type="binding site" evidence="2">
    <location>
        <position position="32"/>
    </location>
    <ligand>
        <name>substrate</name>
    </ligand>
</feature>
<name>A0A975GJ13_9BACT</name>
<dbReference type="GO" id="GO:0008834">
    <property type="term" value="F:ditrans,polycis-undecaprenyl-diphosphate synthase [(2E,6E)-farnesyl-diphosphate specific] activity"/>
    <property type="evidence" value="ECO:0007669"/>
    <property type="project" value="TreeGrafter"/>
</dbReference>
<feature type="binding site" evidence="2">
    <location>
        <position position="76"/>
    </location>
    <ligand>
        <name>substrate</name>
    </ligand>
</feature>
<feature type="binding site" evidence="2">
    <location>
        <begin position="201"/>
        <end position="203"/>
    </location>
    <ligand>
        <name>substrate</name>
    </ligand>
</feature>
<dbReference type="EC" id="2.5.1.-" evidence="2"/>
<comment type="cofactor">
    <cofactor evidence="2">
        <name>Mg(2+)</name>
        <dbReference type="ChEBI" id="CHEBI:18420"/>
    </cofactor>
    <text evidence="2">Binds 2 magnesium ions per subunit.</text>
</comment>
<dbReference type="InterPro" id="IPR036424">
    <property type="entry name" value="UPP_synth-like_sf"/>
</dbReference>
<gene>
    <name evidence="3" type="primary">uppS</name>
    <name evidence="3" type="ORF">dnl_48740</name>
</gene>
<dbReference type="GO" id="GO:0016094">
    <property type="term" value="P:polyprenol biosynthetic process"/>
    <property type="evidence" value="ECO:0007669"/>
    <property type="project" value="TreeGrafter"/>
</dbReference>
<dbReference type="InterPro" id="IPR001441">
    <property type="entry name" value="UPP_synth-like"/>
</dbReference>
<dbReference type="GO" id="GO:0030145">
    <property type="term" value="F:manganese ion binding"/>
    <property type="evidence" value="ECO:0007669"/>
    <property type="project" value="TreeGrafter"/>
</dbReference>
<feature type="active site" description="Proton acceptor" evidence="2">
    <location>
        <position position="75"/>
    </location>
</feature>
<evidence type="ECO:0000313" key="4">
    <source>
        <dbReference type="Proteomes" id="UP000663720"/>
    </source>
</evidence>
<dbReference type="RefSeq" id="WP_246514772.1">
    <property type="nucleotide sequence ID" value="NZ_CP061799.1"/>
</dbReference>
<dbReference type="Gene3D" id="3.40.1180.10">
    <property type="entry name" value="Decaprenyl diphosphate synthase-like"/>
    <property type="match status" value="1"/>
</dbReference>
<dbReference type="GO" id="GO:0000287">
    <property type="term" value="F:magnesium ion binding"/>
    <property type="evidence" value="ECO:0007669"/>
    <property type="project" value="UniProtKB-UniRule"/>
</dbReference>
<dbReference type="CDD" id="cd00475">
    <property type="entry name" value="Cis_IPPS"/>
    <property type="match status" value="1"/>
</dbReference>
<feature type="binding site" evidence="2">
    <location>
        <position position="44"/>
    </location>
    <ligand>
        <name>substrate</name>
    </ligand>
</feature>
<keyword evidence="1 2" id="KW-0808">Transferase</keyword>
<feature type="binding site" evidence="2">
    <location>
        <position position="78"/>
    </location>
    <ligand>
        <name>substrate</name>
    </ligand>
</feature>
<dbReference type="Proteomes" id="UP000663720">
    <property type="component" value="Chromosome"/>
</dbReference>
<comment type="subunit">
    <text evidence="2">Homodimer.</text>
</comment>
<feature type="binding site" evidence="2">
    <location>
        <begin position="72"/>
        <end position="74"/>
    </location>
    <ligand>
        <name>substrate</name>
    </ligand>
</feature>
<sequence>MNSNAFPADMILPAPDEIPGHIAIIMDGNGRWAKKKLLNRVKGHEVGAGVVRTMVRTCSDLGVSYLTLYAFSTENWNRPKMEITALMMILKNFLKTELQEMLDKNIRFQSIGQIERLPEDVQQRLHETVEKTKNNSGMVLNLALSYGGRAEITEMVKNIALKVRNGKIDPDDIDSDLISNCLYTKGLPDPDLMIRTSGETRISNFLLWQLAYSELFFTNTLWPDFTREELIQIIIEFQGRERRFGKV</sequence>
<evidence type="ECO:0000256" key="2">
    <source>
        <dbReference type="HAMAP-Rule" id="MF_01139"/>
    </source>
</evidence>
<reference evidence="3" key="1">
    <citation type="journal article" date="2021" name="Microb. Physiol.">
        <title>Proteogenomic Insights into the Physiology of Marine, Sulfate-Reducing, Filamentous Desulfonema limicola and Desulfonema magnum.</title>
        <authorList>
            <person name="Schnaars V."/>
            <person name="Wohlbrand L."/>
            <person name="Scheve S."/>
            <person name="Hinrichs C."/>
            <person name="Reinhardt R."/>
            <person name="Rabus R."/>
        </authorList>
    </citation>
    <scope>NUCLEOTIDE SEQUENCE</scope>
    <source>
        <strain evidence="3">5ac10</strain>
    </source>
</reference>
<dbReference type="NCBIfam" id="TIGR00055">
    <property type="entry name" value="uppS"/>
    <property type="match status" value="1"/>
</dbReference>
<dbReference type="EMBL" id="CP061799">
    <property type="protein sequence ID" value="QTA82498.1"/>
    <property type="molecule type" value="Genomic_DNA"/>
</dbReference>
<dbReference type="PANTHER" id="PTHR10291:SF0">
    <property type="entry name" value="DEHYDRODOLICHYL DIPHOSPHATE SYNTHASE 2"/>
    <property type="match status" value="1"/>
</dbReference>
<dbReference type="FunFam" id="3.40.1180.10:FF:000001">
    <property type="entry name" value="(2E,6E)-farnesyl-diphosphate-specific ditrans,polycis-undecaprenyl-diphosphate synthase"/>
    <property type="match status" value="1"/>
</dbReference>
<evidence type="ECO:0000313" key="3">
    <source>
        <dbReference type="EMBL" id="QTA82498.1"/>
    </source>
</evidence>
<dbReference type="HAMAP" id="MF_01139">
    <property type="entry name" value="ISPT"/>
    <property type="match status" value="1"/>
</dbReference>
<feature type="binding site" evidence="2">
    <location>
        <position position="214"/>
    </location>
    <ligand>
        <name>Mg(2+)</name>
        <dbReference type="ChEBI" id="CHEBI:18420"/>
    </ligand>
</feature>
<keyword evidence="2" id="KW-0460">Magnesium</keyword>
<dbReference type="GO" id="GO:0005829">
    <property type="term" value="C:cytosol"/>
    <property type="evidence" value="ECO:0007669"/>
    <property type="project" value="TreeGrafter"/>
</dbReference>
<organism evidence="3 4">
    <name type="scientific">Desulfonema limicola</name>
    <dbReference type="NCBI Taxonomy" id="45656"/>
    <lineage>
        <taxon>Bacteria</taxon>
        <taxon>Pseudomonadati</taxon>
        <taxon>Thermodesulfobacteriota</taxon>
        <taxon>Desulfobacteria</taxon>
        <taxon>Desulfobacterales</taxon>
        <taxon>Desulfococcaceae</taxon>
        <taxon>Desulfonema</taxon>
    </lineage>
</organism>
<feature type="binding site" evidence="2">
    <location>
        <position position="40"/>
    </location>
    <ligand>
        <name>substrate</name>
    </ligand>
</feature>
<keyword evidence="4" id="KW-1185">Reference proteome</keyword>
<dbReference type="InterPro" id="IPR018520">
    <property type="entry name" value="UPP_synth-like_CS"/>
</dbReference>
<dbReference type="PROSITE" id="PS01066">
    <property type="entry name" value="UPP_SYNTHASE"/>
    <property type="match status" value="1"/>
</dbReference>
<dbReference type="Pfam" id="PF01255">
    <property type="entry name" value="Prenyltransf"/>
    <property type="match status" value="1"/>
</dbReference>
<dbReference type="NCBIfam" id="NF011405">
    <property type="entry name" value="PRK14830.1"/>
    <property type="match status" value="1"/>
</dbReference>
<dbReference type="KEGG" id="dli:dnl_48740"/>
<protein>
    <recommendedName>
        <fullName evidence="2">Isoprenyl transferase</fullName>
        <ecNumber evidence="2">2.5.1.-</ecNumber>
    </recommendedName>
</protein>
<feature type="binding site" evidence="2">
    <location>
        <position position="195"/>
    </location>
    <ligand>
        <name>substrate</name>
    </ligand>
</feature>
<feature type="active site" evidence="2">
    <location>
        <position position="27"/>
    </location>
</feature>
<dbReference type="SUPFAM" id="SSF64005">
    <property type="entry name" value="Undecaprenyl diphosphate synthase"/>
    <property type="match status" value="1"/>
</dbReference>
<dbReference type="PANTHER" id="PTHR10291">
    <property type="entry name" value="DEHYDRODOLICHYL DIPHOSPHATE SYNTHASE FAMILY MEMBER"/>
    <property type="match status" value="1"/>
</dbReference>
<feature type="binding site" evidence="2">
    <location>
        <begin position="28"/>
        <end position="31"/>
    </location>
    <ligand>
        <name>substrate</name>
    </ligand>
</feature>
<feature type="binding site" evidence="2">
    <location>
        <position position="27"/>
    </location>
    <ligand>
        <name>Mg(2+)</name>
        <dbReference type="ChEBI" id="CHEBI:18420"/>
    </ligand>
</feature>
<comment type="function">
    <text evidence="2">Catalyzes the condensation of isopentenyl diphosphate (IPP) with allylic pyrophosphates generating different type of terpenoids.</text>
</comment>
<comment type="similarity">
    <text evidence="2">Belongs to the UPP synthase family.</text>
</comment>
<keyword evidence="2" id="KW-0479">Metal-binding</keyword>
<dbReference type="AlphaFoldDB" id="A0A975GJ13"/>